<accession>A0A1G7JNS2</accession>
<gene>
    <name evidence="3" type="ORF">SAMN04487992_11025</name>
</gene>
<proteinExistence type="predicted"/>
<feature type="coiled-coil region" evidence="1">
    <location>
        <begin position="173"/>
        <end position="202"/>
    </location>
</feature>
<dbReference type="RefSeq" id="WP_074539008.1">
    <property type="nucleotide sequence ID" value="NZ_FNBD01000010.1"/>
</dbReference>
<evidence type="ECO:0000313" key="4">
    <source>
        <dbReference type="Proteomes" id="UP000182114"/>
    </source>
</evidence>
<evidence type="ECO:0000256" key="2">
    <source>
        <dbReference type="SAM" id="Phobius"/>
    </source>
</evidence>
<keyword evidence="2" id="KW-0472">Membrane</keyword>
<name>A0A1G7JNS2_9FLAO</name>
<evidence type="ECO:0000256" key="1">
    <source>
        <dbReference type="SAM" id="Coils"/>
    </source>
</evidence>
<dbReference type="EMBL" id="FNBD01000010">
    <property type="protein sequence ID" value="SDF26563.1"/>
    <property type="molecule type" value="Genomic_DNA"/>
</dbReference>
<feature type="transmembrane region" description="Helical" evidence="2">
    <location>
        <begin position="102"/>
        <end position="121"/>
    </location>
</feature>
<reference evidence="4" key="1">
    <citation type="submission" date="2016-10" db="EMBL/GenBank/DDBJ databases">
        <authorList>
            <person name="Varghese N."/>
            <person name="Submissions S."/>
        </authorList>
    </citation>
    <scope>NUCLEOTIDE SEQUENCE [LARGE SCALE GENOMIC DNA]</scope>
    <source>
        <strain evidence="4">DSM 24729</strain>
    </source>
</reference>
<dbReference type="Proteomes" id="UP000182114">
    <property type="component" value="Unassembled WGS sequence"/>
</dbReference>
<evidence type="ECO:0000313" key="3">
    <source>
        <dbReference type="EMBL" id="SDF26563.1"/>
    </source>
</evidence>
<sequence>MDQNPTHVIFNLMQNVVDKLDALSQDLNNNKGNELNDVITNNSNEIKAYLKKSIDNQVSLSKQNLAIEVRINESIEKNKTIPSINNFTEYNLFGNKSHFKPFSLIIIAFALVVIWSSIKYLPTYLNESSLLSKEKEDYELFYNYVYLNQFKSSETITAAKILKKIQDKDTLFFREYRSLLKMYQKEIKKQQLKEELNILEDNDR</sequence>
<keyword evidence="1" id="KW-0175">Coiled coil</keyword>
<protein>
    <submittedName>
        <fullName evidence="3">Uncharacterized protein</fullName>
    </submittedName>
</protein>
<dbReference type="AlphaFoldDB" id="A0A1G7JNS2"/>
<keyword evidence="4" id="KW-1185">Reference proteome</keyword>
<keyword evidence="2" id="KW-1133">Transmembrane helix</keyword>
<organism evidence="3 4">
    <name type="scientific">Cellulophaga baltica</name>
    <dbReference type="NCBI Taxonomy" id="76594"/>
    <lineage>
        <taxon>Bacteria</taxon>
        <taxon>Pseudomonadati</taxon>
        <taxon>Bacteroidota</taxon>
        <taxon>Flavobacteriia</taxon>
        <taxon>Flavobacteriales</taxon>
        <taxon>Flavobacteriaceae</taxon>
        <taxon>Cellulophaga</taxon>
    </lineage>
</organism>
<keyword evidence="2" id="KW-0812">Transmembrane</keyword>